<dbReference type="InterPro" id="IPR003646">
    <property type="entry name" value="SH3-like_bac-type"/>
</dbReference>
<dbReference type="SMART" id="SM00287">
    <property type="entry name" value="SH3b"/>
    <property type="match status" value="1"/>
</dbReference>
<dbReference type="Pfam" id="PF08239">
    <property type="entry name" value="SH3_3"/>
    <property type="match status" value="1"/>
</dbReference>
<feature type="region of interest" description="Disordered" evidence="1">
    <location>
        <begin position="85"/>
        <end position="104"/>
    </location>
</feature>
<evidence type="ECO:0000256" key="1">
    <source>
        <dbReference type="SAM" id="MobiDB-lite"/>
    </source>
</evidence>
<proteinExistence type="predicted"/>
<evidence type="ECO:0000313" key="5">
    <source>
        <dbReference type="Proteomes" id="UP000389128"/>
    </source>
</evidence>
<evidence type="ECO:0000256" key="2">
    <source>
        <dbReference type="SAM" id="SignalP"/>
    </source>
</evidence>
<feature type="compositionally biased region" description="Polar residues" evidence="1">
    <location>
        <begin position="85"/>
        <end position="100"/>
    </location>
</feature>
<comment type="caution">
    <text evidence="4">The sequence shown here is derived from an EMBL/GenBank/DDBJ whole genome shotgun (WGS) entry which is preliminary data.</text>
</comment>
<dbReference type="Gene3D" id="3.40.50.1460">
    <property type="match status" value="1"/>
</dbReference>
<keyword evidence="2" id="KW-0732">Signal</keyword>
<gene>
    <name evidence="4" type="ORF">ETQ85_20350</name>
</gene>
<organism evidence="4 5">
    <name type="scientific">Zoogloea oleivorans</name>
    <dbReference type="NCBI Taxonomy" id="1552750"/>
    <lineage>
        <taxon>Bacteria</taxon>
        <taxon>Pseudomonadati</taxon>
        <taxon>Pseudomonadota</taxon>
        <taxon>Betaproteobacteria</taxon>
        <taxon>Rhodocyclales</taxon>
        <taxon>Zoogloeaceae</taxon>
        <taxon>Zoogloea</taxon>
    </lineage>
</organism>
<dbReference type="OrthoDB" id="9801841at2"/>
<dbReference type="AlphaFoldDB" id="A0A6C2CIY5"/>
<evidence type="ECO:0000313" key="4">
    <source>
        <dbReference type="EMBL" id="TYC53944.1"/>
    </source>
</evidence>
<dbReference type="Gene3D" id="2.30.30.40">
    <property type="entry name" value="SH3 Domains"/>
    <property type="match status" value="1"/>
</dbReference>
<dbReference type="Proteomes" id="UP000389128">
    <property type="component" value="Unassembled WGS sequence"/>
</dbReference>
<accession>A0A6C2CIY5</accession>
<protein>
    <recommendedName>
        <fullName evidence="3">SH3b domain-containing protein</fullName>
    </recommendedName>
</protein>
<reference evidence="4 5" key="1">
    <citation type="submission" date="2019-01" db="EMBL/GenBank/DDBJ databases">
        <title>Zoogloea oleivorans genome sequencing and assembly.</title>
        <authorList>
            <person name="Tancsics A."/>
            <person name="Farkas M."/>
            <person name="Kriszt B."/>
            <person name="Maroti G."/>
            <person name="Horvath B."/>
        </authorList>
    </citation>
    <scope>NUCLEOTIDE SEQUENCE [LARGE SCALE GENOMIC DNA]</scope>
    <source>
        <strain evidence="4 5">Buc</strain>
    </source>
</reference>
<keyword evidence="5" id="KW-1185">Reference proteome</keyword>
<sequence length="526" mass="56123">MNRNAMTYRLFPAVFLLASAVATAAGTATVTQPEKLREQPGSSSWSIMELHRRTTVRVLETRRDWVQVEADGNRRGWVREQSLSMDAPTQNAFASPTRQPVGTDLPPVPRTAPRASNHALLLSLGSAAPASRQDATHAAAIARLMGVPDANIRQPAQAELTLDGLRKALVDLDARMGDRDRAFIHVSGNSTRLREAGRCSTGFTLPTSKDVLTATELAAHVRSLAHRADKLVLLIDTRAGAGACQASEDTVTHSLNEGKSRNILYLGATQEASTTPANSQGGLFTQALLACLDGRATLSAAAGMPTGRELVDCTRTTLANHPGARPLVTLAGNGNLIPAPVMPRGDAISPHALLTALHAQRDERRQISVNGLRTNYRAGGKPMRFTLTSSQPGYLHVVAASNDGFTLLYPNQIDPLGRIERTLTVTLPAQDNQTRPAPRASQSKATLLFLVTDGPRNFFRAGLSRAGAFAAAPADARTLRDLPLEILGGDNSPTCTRSETRNLGPSQLLLCSTSFGSALQEITETP</sequence>
<feature type="chain" id="PRO_5025455725" description="SH3b domain-containing protein" evidence="2">
    <location>
        <begin position="25"/>
        <end position="526"/>
    </location>
</feature>
<feature type="signal peptide" evidence="2">
    <location>
        <begin position="1"/>
        <end position="24"/>
    </location>
</feature>
<name>A0A6C2CIY5_9RHOO</name>
<feature type="domain" description="SH3b" evidence="3">
    <location>
        <begin position="25"/>
        <end position="86"/>
    </location>
</feature>
<evidence type="ECO:0000259" key="3">
    <source>
        <dbReference type="SMART" id="SM00287"/>
    </source>
</evidence>
<dbReference type="EMBL" id="SDKK01000024">
    <property type="protein sequence ID" value="TYC53944.1"/>
    <property type="molecule type" value="Genomic_DNA"/>
</dbReference>